<evidence type="ECO:0000256" key="1">
    <source>
        <dbReference type="ARBA" id="ARBA00022729"/>
    </source>
</evidence>
<name>A0A160VFV4_9ZZZZ</name>
<protein>
    <submittedName>
        <fullName evidence="3">Probable deca-heme c-type cytochrome</fullName>
    </submittedName>
</protein>
<accession>A0A160VFV4</accession>
<dbReference type="InterPro" id="IPR036280">
    <property type="entry name" value="Multihaem_cyt_sf"/>
</dbReference>
<dbReference type="AlphaFoldDB" id="A0A160VFV4"/>
<keyword evidence="1" id="KW-0732">Signal</keyword>
<proteinExistence type="predicted"/>
<feature type="domain" description="Cytochrome c-552/4" evidence="2">
    <location>
        <begin position="53"/>
        <end position="73"/>
    </location>
</feature>
<dbReference type="InterPro" id="IPR051829">
    <property type="entry name" value="Multiheme_Cytochr_ET"/>
</dbReference>
<sequence length="624" mass="71022">MNNRLISYCVFFLCIFIPGCSNKKEQKLFIIPQPAFVEKTLPVSFSDFIGSKQCQACHPDIYSQWENSTHAKAGGRPEDVAVIAPFNGNSIQLSDVTIYPEKKGNNYQFRLIENTTGDQQIIKVEAVVGGGFMYGGGTQTYFGKFEDGTYRFLPFDFSKDENAWFVQVKSSEEWKKADERISISQLYNWPPHRVLGEIEDISNCQNCHGSQIVGKKMGKKYKTNFTTLAINCESCHGPAKKHVTTMSKIVSGMIAKPTTIGIKSIAGILPTESLNICFQCHAVKTPLKDGYLPGQNLEEFYSLRLMLLGNENPYAIDGRIKTFGYQQNHLFSDCFINGSMTCISCHNPHSQNYQDINRQLLADRFDDRQCTACHMAKKEDISAHTFHNQNSTGSKCISCHMPFRQHEGIGNEIRFTRSDHTVSIPRPIYDQSQGFESSCIQCHTDQTEEALQDFVDQWWKPAKPMNPIIANRLSITKETSWDSAAELLLHPDEKHSMGQYVNLSYFIKRYLSPGMENLDREIIKKLMDYAEIEDDIDLKSLALAGLHYSQYNNPEVQMFLIEQLEKMGTTEEAIRLRWGLILDYFGTVFYLVGDRPRAIECYELAKQVLPNDKKIAKNIVRAKS</sequence>
<feature type="domain" description="Cytochrome c-552/4" evidence="2">
    <location>
        <begin position="196"/>
        <end position="237"/>
    </location>
</feature>
<evidence type="ECO:0000259" key="2">
    <source>
        <dbReference type="Pfam" id="PF13435"/>
    </source>
</evidence>
<dbReference type="SUPFAM" id="SSF48695">
    <property type="entry name" value="Multiheme cytochromes"/>
    <property type="match status" value="1"/>
</dbReference>
<dbReference type="PANTHER" id="PTHR35038:SF8">
    <property type="entry name" value="C-TYPE POLYHEME CYTOCHROME OMCC"/>
    <property type="match status" value="1"/>
</dbReference>
<evidence type="ECO:0000313" key="3">
    <source>
        <dbReference type="EMBL" id="CUV09232.1"/>
    </source>
</evidence>
<reference evidence="3" key="1">
    <citation type="submission" date="2015-10" db="EMBL/GenBank/DDBJ databases">
        <authorList>
            <person name="Gilbert D.G."/>
        </authorList>
    </citation>
    <scope>NUCLEOTIDE SEQUENCE</scope>
</reference>
<dbReference type="Gene3D" id="1.10.1130.10">
    <property type="entry name" value="Flavocytochrome C3, Chain A"/>
    <property type="match status" value="3"/>
</dbReference>
<dbReference type="EMBL" id="FAXC01000206">
    <property type="protein sequence ID" value="CUV09232.1"/>
    <property type="molecule type" value="Genomic_DNA"/>
</dbReference>
<gene>
    <name evidence="3" type="ORF">MGWOODY_Mmi2193</name>
</gene>
<dbReference type="InterPro" id="IPR023155">
    <property type="entry name" value="Cyt_c-552/4"/>
</dbReference>
<dbReference type="PANTHER" id="PTHR35038">
    <property type="entry name" value="DISSIMILATORY SULFITE REDUCTASE SIRA"/>
    <property type="match status" value="1"/>
</dbReference>
<organism evidence="3">
    <name type="scientific">hydrothermal vent metagenome</name>
    <dbReference type="NCBI Taxonomy" id="652676"/>
    <lineage>
        <taxon>unclassified sequences</taxon>
        <taxon>metagenomes</taxon>
        <taxon>ecological metagenomes</taxon>
    </lineage>
</organism>
<dbReference type="Pfam" id="PF13435">
    <property type="entry name" value="Cytochrome_C554"/>
    <property type="match status" value="2"/>
</dbReference>